<dbReference type="PANTHER" id="PTHR35147:SF2">
    <property type="entry name" value="CHEMORECEPTOR GLUTAMINE DEAMIDASE CHED-RELATED"/>
    <property type="match status" value="1"/>
</dbReference>
<dbReference type="HAMAP" id="MF_01440">
    <property type="entry name" value="CheD"/>
    <property type="match status" value="1"/>
</dbReference>
<comment type="function">
    <text evidence="3">Probably deamidates glutamine residues to glutamate on methyl-accepting chemotaxis receptors (MCPs), playing an important role in chemotaxis.</text>
</comment>
<dbReference type="PANTHER" id="PTHR35147">
    <property type="entry name" value="CHEMORECEPTOR GLUTAMINE DEAMIDASE CHED-RELATED"/>
    <property type="match status" value="1"/>
</dbReference>
<gene>
    <name evidence="3" type="primary">cheD</name>
    <name evidence="5" type="ORF">HNQ01_003760</name>
</gene>
<evidence type="ECO:0000313" key="5">
    <source>
        <dbReference type="EMBL" id="NRT57997.1"/>
    </source>
</evidence>
<keyword evidence="2 3" id="KW-0378">Hydrolase</keyword>
<dbReference type="RefSeq" id="WP_173807016.1">
    <property type="nucleotide sequence ID" value="NZ_JABSNM010000021.1"/>
</dbReference>
<dbReference type="InterPro" id="IPR005659">
    <property type="entry name" value="Chemorcpt_Glu_NH3ase_CheD"/>
</dbReference>
<dbReference type="SUPFAM" id="SSF64438">
    <property type="entry name" value="CNF1/YfiH-like putative cysteine hydrolases"/>
    <property type="match status" value="1"/>
</dbReference>
<comment type="similarity">
    <text evidence="3">Belongs to the CheD family.</text>
</comment>
<dbReference type="Gene3D" id="3.30.1330.200">
    <property type="match status" value="1"/>
</dbReference>
<reference evidence="5 6" key="1">
    <citation type="submission" date="2020-05" db="EMBL/GenBank/DDBJ databases">
        <title>Genomic Encyclopedia of Type Strains, Phase IV (KMG-V): Genome sequencing to study the core and pangenomes of soil and plant-associated prokaryotes.</title>
        <authorList>
            <person name="Whitman W."/>
        </authorList>
    </citation>
    <scope>NUCLEOTIDE SEQUENCE [LARGE SCALE GENOMIC DNA]</scope>
    <source>
        <strain evidence="5 6">C29</strain>
    </source>
</reference>
<accession>A0ABX2G9L7</accession>
<dbReference type="EMBL" id="JABSNM010000021">
    <property type="protein sequence ID" value="NRT57997.1"/>
    <property type="molecule type" value="Genomic_DNA"/>
</dbReference>
<dbReference type="EC" id="3.5.1.44" evidence="3"/>
<dbReference type="InterPro" id="IPR011324">
    <property type="entry name" value="Cytotoxic_necrot_fac-like_cat"/>
</dbReference>
<evidence type="ECO:0000256" key="3">
    <source>
        <dbReference type="HAMAP-Rule" id="MF_01440"/>
    </source>
</evidence>
<sequence>MTNAQRASSSTTADARRPAGARNSDASSSEARVVPGRIERMRAERRASGEASFFYREVAFNADAVKVMPGEYFVHSEDLVITTTLGSCIAACLWDRQAAVGGINHFMLPGDGSSDDGGRYGSCAMELLINALIKRGATRRTMEAKVFGGAALIAGNGALNVGQRNTSFVLDYLRTEEIPLVSQDVLGPYPRKVCFFPKTGRAMVRRLPPAQREAAIALDQDARRRASASAAGSIDLF</sequence>
<keyword evidence="6" id="KW-1185">Reference proteome</keyword>
<comment type="caution">
    <text evidence="5">The sequence shown here is derived from an EMBL/GenBank/DDBJ whole genome shotgun (WGS) entry which is preliminary data.</text>
</comment>
<dbReference type="GO" id="GO:0050568">
    <property type="term" value="F:protein-glutamine glutaminase activity"/>
    <property type="evidence" value="ECO:0007669"/>
    <property type="project" value="UniProtKB-EC"/>
</dbReference>
<proteinExistence type="inferred from homology"/>
<dbReference type="CDD" id="cd16352">
    <property type="entry name" value="CheD"/>
    <property type="match status" value="1"/>
</dbReference>
<comment type="catalytic activity">
    <reaction evidence="3">
        <text>L-glutaminyl-[protein] + H2O = L-glutamyl-[protein] + NH4(+)</text>
        <dbReference type="Rhea" id="RHEA:16441"/>
        <dbReference type="Rhea" id="RHEA-COMP:10207"/>
        <dbReference type="Rhea" id="RHEA-COMP:10208"/>
        <dbReference type="ChEBI" id="CHEBI:15377"/>
        <dbReference type="ChEBI" id="CHEBI:28938"/>
        <dbReference type="ChEBI" id="CHEBI:29973"/>
        <dbReference type="ChEBI" id="CHEBI:30011"/>
        <dbReference type="EC" id="3.5.1.44"/>
    </reaction>
</comment>
<dbReference type="InterPro" id="IPR038592">
    <property type="entry name" value="CheD-like_sf"/>
</dbReference>
<name>A0ABX2G9L7_9BURK</name>
<dbReference type="Pfam" id="PF03975">
    <property type="entry name" value="CheD"/>
    <property type="match status" value="1"/>
</dbReference>
<evidence type="ECO:0000313" key="6">
    <source>
        <dbReference type="Proteomes" id="UP001516061"/>
    </source>
</evidence>
<dbReference type="Proteomes" id="UP001516061">
    <property type="component" value="Unassembled WGS sequence"/>
</dbReference>
<evidence type="ECO:0000256" key="2">
    <source>
        <dbReference type="ARBA" id="ARBA00022801"/>
    </source>
</evidence>
<evidence type="ECO:0000256" key="4">
    <source>
        <dbReference type="SAM" id="MobiDB-lite"/>
    </source>
</evidence>
<keyword evidence="1 3" id="KW-0145">Chemotaxis</keyword>
<feature type="region of interest" description="Disordered" evidence="4">
    <location>
        <begin position="1"/>
        <end position="33"/>
    </location>
</feature>
<evidence type="ECO:0000256" key="1">
    <source>
        <dbReference type="ARBA" id="ARBA00022500"/>
    </source>
</evidence>
<feature type="compositionally biased region" description="Polar residues" evidence="4">
    <location>
        <begin position="1"/>
        <end position="13"/>
    </location>
</feature>
<dbReference type="NCBIfam" id="NF010013">
    <property type="entry name" value="PRK13487.1"/>
    <property type="match status" value="1"/>
</dbReference>
<protein>
    <recommendedName>
        <fullName evidence="3">Probable chemoreceptor glutamine deamidase CheD</fullName>
        <ecNumber evidence="3">3.5.1.44</ecNumber>
    </recommendedName>
</protein>
<organism evidence="5 6">
    <name type="scientific">Sphaerotilus uruguayifluvii</name>
    <dbReference type="NCBI Taxonomy" id="2735897"/>
    <lineage>
        <taxon>Bacteria</taxon>
        <taxon>Pseudomonadati</taxon>
        <taxon>Pseudomonadota</taxon>
        <taxon>Betaproteobacteria</taxon>
        <taxon>Burkholderiales</taxon>
        <taxon>Sphaerotilaceae</taxon>
        <taxon>Sphaerotilus</taxon>
    </lineage>
</organism>